<dbReference type="InterPro" id="IPR036397">
    <property type="entry name" value="RNaseH_sf"/>
</dbReference>
<dbReference type="Gene3D" id="1.10.10.60">
    <property type="entry name" value="Homeodomain-like"/>
    <property type="match status" value="1"/>
</dbReference>
<feature type="domain" description="Integrase catalytic" evidence="2">
    <location>
        <begin position="220"/>
        <end position="383"/>
    </location>
</feature>
<name>A0A6L9MN91_9HYPH</name>
<evidence type="ECO:0000313" key="3">
    <source>
        <dbReference type="EMBL" id="NDV89172.1"/>
    </source>
</evidence>
<keyword evidence="1" id="KW-0175">Coiled coil</keyword>
<dbReference type="PANTHER" id="PTHR46889:SF4">
    <property type="entry name" value="TRANSPOSASE INSO FOR INSERTION SEQUENCE ELEMENT IS911B-RELATED"/>
    <property type="match status" value="1"/>
</dbReference>
<dbReference type="Gene3D" id="3.30.420.10">
    <property type="entry name" value="Ribonuclease H-like superfamily/Ribonuclease H"/>
    <property type="match status" value="1"/>
</dbReference>
<dbReference type="Pfam" id="PF13333">
    <property type="entry name" value="rve_2"/>
    <property type="match status" value="1"/>
</dbReference>
<gene>
    <name evidence="3" type="ORF">GTW51_21110</name>
</gene>
<dbReference type="EMBL" id="JAAAMJ010000030">
    <property type="protein sequence ID" value="NDV89172.1"/>
    <property type="molecule type" value="Genomic_DNA"/>
</dbReference>
<keyword evidence="4" id="KW-1185">Reference proteome</keyword>
<dbReference type="GO" id="GO:0003677">
    <property type="term" value="F:DNA binding"/>
    <property type="evidence" value="ECO:0007669"/>
    <property type="project" value="InterPro"/>
</dbReference>
<dbReference type="PROSITE" id="PS50994">
    <property type="entry name" value="INTEGRASE"/>
    <property type="match status" value="1"/>
</dbReference>
<evidence type="ECO:0000313" key="4">
    <source>
        <dbReference type="Proteomes" id="UP000476332"/>
    </source>
</evidence>
<dbReference type="InterPro" id="IPR025948">
    <property type="entry name" value="HTH-like_dom"/>
</dbReference>
<dbReference type="Pfam" id="PF01527">
    <property type="entry name" value="HTH_Tnp_1"/>
    <property type="match status" value="1"/>
</dbReference>
<protein>
    <submittedName>
        <fullName evidence="3">IS3 family transposase</fullName>
    </submittedName>
</protein>
<proteinExistence type="predicted"/>
<feature type="coiled-coil region" evidence="1">
    <location>
        <begin position="61"/>
        <end position="88"/>
    </location>
</feature>
<dbReference type="RefSeq" id="WP_163046024.1">
    <property type="nucleotide sequence ID" value="NZ_JAAAMJ010000030.1"/>
</dbReference>
<dbReference type="InterPro" id="IPR012337">
    <property type="entry name" value="RNaseH-like_sf"/>
</dbReference>
<dbReference type="InterPro" id="IPR009057">
    <property type="entry name" value="Homeodomain-like_sf"/>
</dbReference>
<dbReference type="GO" id="GO:0015074">
    <property type="term" value="P:DNA integration"/>
    <property type="evidence" value="ECO:0007669"/>
    <property type="project" value="InterPro"/>
</dbReference>
<dbReference type="InterPro" id="IPR001584">
    <property type="entry name" value="Integrase_cat-core"/>
</dbReference>
<dbReference type="SUPFAM" id="SSF46689">
    <property type="entry name" value="Homeodomain-like"/>
    <property type="match status" value="1"/>
</dbReference>
<dbReference type="InterPro" id="IPR002514">
    <property type="entry name" value="Transposase_8"/>
</dbReference>
<comment type="caution">
    <text evidence="3">The sequence shown here is derived from an EMBL/GenBank/DDBJ whole genome shotgun (WGS) entry which is preliminary data.</text>
</comment>
<dbReference type="Proteomes" id="UP000476332">
    <property type="component" value="Unassembled WGS sequence"/>
</dbReference>
<dbReference type="InterPro" id="IPR050900">
    <property type="entry name" value="Transposase_IS3/IS150/IS904"/>
</dbReference>
<evidence type="ECO:0000259" key="2">
    <source>
        <dbReference type="PROSITE" id="PS50994"/>
    </source>
</evidence>
<dbReference type="Pfam" id="PF13276">
    <property type="entry name" value="HTH_21"/>
    <property type="match status" value="1"/>
</dbReference>
<organism evidence="3 4">
    <name type="scientific">Aurantimonas aggregata</name>
    <dbReference type="NCBI Taxonomy" id="2047720"/>
    <lineage>
        <taxon>Bacteria</taxon>
        <taxon>Pseudomonadati</taxon>
        <taxon>Pseudomonadota</taxon>
        <taxon>Alphaproteobacteria</taxon>
        <taxon>Hyphomicrobiales</taxon>
        <taxon>Aurantimonadaceae</taxon>
        <taxon>Aurantimonas</taxon>
    </lineage>
</organism>
<evidence type="ECO:0000256" key="1">
    <source>
        <dbReference type="SAM" id="Coils"/>
    </source>
</evidence>
<dbReference type="Pfam" id="PF00665">
    <property type="entry name" value="rve"/>
    <property type="match status" value="1"/>
</dbReference>
<dbReference type="NCBIfam" id="NF033516">
    <property type="entry name" value="transpos_IS3"/>
    <property type="match status" value="1"/>
</dbReference>
<dbReference type="SUPFAM" id="SSF53098">
    <property type="entry name" value="Ribonuclease H-like"/>
    <property type="match status" value="1"/>
</dbReference>
<accession>A0A6L9MN91</accession>
<dbReference type="GO" id="GO:0006313">
    <property type="term" value="P:DNA transposition"/>
    <property type="evidence" value="ECO:0007669"/>
    <property type="project" value="InterPro"/>
</dbReference>
<dbReference type="InterPro" id="IPR048020">
    <property type="entry name" value="Transpos_IS3"/>
</dbReference>
<reference evidence="3 4" key="1">
    <citation type="submission" date="2020-01" db="EMBL/GenBank/DDBJ databases">
        <title>Genomes of bacteria type strains.</title>
        <authorList>
            <person name="Chen J."/>
            <person name="Zhu S."/>
            <person name="Chen J."/>
        </authorList>
    </citation>
    <scope>NUCLEOTIDE SEQUENCE [LARGE SCALE GENOMIC DNA]</scope>
    <source>
        <strain evidence="3 4">KCTC 52919</strain>
    </source>
</reference>
<dbReference type="PANTHER" id="PTHR46889">
    <property type="entry name" value="TRANSPOSASE INSF FOR INSERTION SEQUENCE IS3B-RELATED"/>
    <property type="match status" value="1"/>
</dbReference>
<dbReference type="AlphaFoldDB" id="A0A6L9MN91"/>
<dbReference type="GO" id="GO:0004803">
    <property type="term" value="F:transposase activity"/>
    <property type="evidence" value="ECO:0007669"/>
    <property type="project" value="InterPro"/>
</dbReference>
<sequence>MGKPHRRFGEEFEAEAVRLVETSGRTQREIAEDLGIGLSTLRRWLDKRRERDLEAPPPERQEDLAAELKRLRRENEILRQEREILKRAANFFRQGGKSMRFRLIDAAKKEFPVQRLCKVLGVSASGYFAWKDRPACRRQRDDMVLLAHVRSAFALSNGTYGSPRMVHELRGNGLPIGRRRVARLMRENAMKARQKRRFKRTTDSLHAFPVAPNLLDQDFTATGPNQKWGADISYVWTREGWLYLAVVVDLFARRVVGWATSDRLHKELALSALRRAVTVRRPAAGLIHHADRGSQYCAIDYQAELRKHGILISMSGKGNCFDNAMVETFFKTLKAELVWRVAFQSRAEATDAIGRYIDGFYNPVRRHSALDFVSPLQFERLAA</sequence>